<dbReference type="EMBL" id="BAAAUV010000014">
    <property type="protein sequence ID" value="GAA3225145.1"/>
    <property type="molecule type" value="Genomic_DNA"/>
</dbReference>
<evidence type="ECO:0000259" key="2">
    <source>
        <dbReference type="PROSITE" id="PS50006"/>
    </source>
</evidence>
<protein>
    <recommendedName>
        <fullName evidence="2">FHA domain-containing protein</fullName>
    </recommendedName>
</protein>
<evidence type="ECO:0000313" key="4">
    <source>
        <dbReference type="Proteomes" id="UP001501237"/>
    </source>
</evidence>
<dbReference type="PROSITE" id="PS50006">
    <property type="entry name" value="FHA_DOMAIN"/>
    <property type="match status" value="1"/>
</dbReference>
<dbReference type="Gene3D" id="2.60.200.20">
    <property type="match status" value="1"/>
</dbReference>
<dbReference type="SUPFAM" id="SSF49879">
    <property type="entry name" value="SMAD/FHA domain"/>
    <property type="match status" value="1"/>
</dbReference>
<proteinExistence type="predicted"/>
<evidence type="ECO:0000256" key="1">
    <source>
        <dbReference type="ARBA" id="ARBA00022553"/>
    </source>
</evidence>
<keyword evidence="4" id="KW-1185">Reference proteome</keyword>
<reference evidence="4" key="1">
    <citation type="journal article" date="2019" name="Int. J. Syst. Evol. Microbiol.">
        <title>The Global Catalogue of Microorganisms (GCM) 10K type strain sequencing project: providing services to taxonomists for standard genome sequencing and annotation.</title>
        <authorList>
            <consortium name="The Broad Institute Genomics Platform"/>
            <consortium name="The Broad Institute Genome Sequencing Center for Infectious Disease"/>
            <person name="Wu L."/>
            <person name="Ma J."/>
        </authorList>
    </citation>
    <scope>NUCLEOTIDE SEQUENCE [LARGE SCALE GENOMIC DNA]</scope>
    <source>
        <strain evidence="4">JCM 9377</strain>
    </source>
</reference>
<keyword evidence="1" id="KW-0597">Phosphoprotein</keyword>
<dbReference type="InterPro" id="IPR008984">
    <property type="entry name" value="SMAD_FHA_dom_sf"/>
</dbReference>
<organism evidence="3 4">
    <name type="scientific">Actinocorallia longicatena</name>
    <dbReference type="NCBI Taxonomy" id="111803"/>
    <lineage>
        <taxon>Bacteria</taxon>
        <taxon>Bacillati</taxon>
        <taxon>Actinomycetota</taxon>
        <taxon>Actinomycetes</taxon>
        <taxon>Streptosporangiales</taxon>
        <taxon>Thermomonosporaceae</taxon>
        <taxon>Actinocorallia</taxon>
    </lineage>
</organism>
<sequence>MWARLERLVEAWRDEHGPSVKVLLVADNSLAYALQGDDRRKFAELRGTGEVRTATVADGLVLNLARQNRMHVLSADTFKHLRREHPWIEKAPERFHSWTMDADRIRFVPSGIRRITPGERSWTDDFRTVPAAGSKILLRSWRCDAEPCPYSGTRVGHLLVWPRTDGEGRAVCPECGTPLTGLGRRLPTREILVEDLGTGAEITRFLLEDGFPLVVGRGTASGGVDLQPAGRGPAKPLLRVGRQHALLRLDAAGPPRLTVVDLGTRGGTAIARRDGPGFLEPRRLAPDVETEMSLADLLILGGTAGLRASGA</sequence>
<dbReference type="Proteomes" id="UP001501237">
    <property type="component" value="Unassembled WGS sequence"/>
</dbReference>
<dbReference type="InterPro" id="IPR000253">
    <property type="entry name" value="FHA_dom"/>
</dbReference>
<name>A0ABP6QIV0_9ACTN</name>
<comment type="caution">
    <text evidence="3">The sequence shown here is derived from an EMBL/GenBank/DDBJ whole genome shotgun (WGS) entry which is preliminary data.</text>
</comment>
<accession>A0ABP6QIV0</accession>
<feature type="domain" description="FHA" evidence="2">
    <location>
        <begin position="213"/>
        <end position="270"/>
    </location>
</feature>
<gene>
    <name evidence="3" type="ORF">GCM10010468_52640</name>
</gene>
<evidence type="ECO:0000313" key="3">
    <source>
        <dbReference type="EMBL" id="GAA3225145.1"/>
    </source>
</evidence>